<sequence length="547" mass="64351">MNNNSLCRCCLAQPPDKKLKTTYTRLGKAEIYEDLLKKCFEIHLPVSSNGSDDGICDECISRLCNAADFKEQVIHCQKKFETTLTKLYIKDEIDDTLVKLECSDLEDGNDFDYDLKEELLDDELMKGDEVLTKVIEPKDVTNSKTIESKMEIKNEKKLILKDCRNDSCRKISLGIVKSSNNVKFNFLNDKSKQIINLNNILKYSNCLPFSQKTIMGIVCAFCKKTYREINELQTHYNEIHKKSNNNQYKTRKGEITLKIDITDLKCTLCDNKMIYIKDLKTHLVTEHNIKFYPNINDCVYEVKLKTSQIYNCVLCNSTYETFKTLLQHMNGHYRYFTCNICDMGYMNQNSLKTHMKTHDIGTYKCNHCDKVFNTLVKMKFHINYTHNNSTRYITNCPYCELSFTSYYQRNRHLFSEHNSSNYKCNICDKTFILKSKLTSHIKQNHLMERDHICTICGKGFFIKRFLNDHMITHNGERIYQCMVCKKRYTRKKTLREHMRIHNNDRRFKCRLCSSAFVQKCSLKSHMFSNHGLTLAEFEESQNRVNNS</sequence>
<dbReference type="PROSITE" id="PS00028">
    <property type="entry name" value="ZINC_FINGER_C2H2_1"/>
    <property type="match status" value="8"/>
</dbReference>
<keyword evidence="3" id="KW-0677">Repeat</keyword>
<evidence type="ECO:0000256" key="9">
    <source>
        <dbReference type="PROSITE-ProRule" id="PRU00042"/>
    </source>
</evidence>
<reference evidence="13 14" key="1">
    <citation type="journal article" date="2015" name="Nat. Commun.">
        <title>Outbred genome sequencing and CRISPR/Cas9 gene editing in butterflies.</title>
        <authorList>
            <person name="Li X."/>
            <person name="Fan D."/>
            <person name="Zhang W."/>
            <person name="Liu G."/>
            <person name="Zhang L."/>
            <person name="Zhao L."/>
            <person name="Fang X."/>
            <person name="Chen L."/>
            <person name="Dong Y."/>
            <person name="Chen Y."/>
            <person name="Ding Y."/>
            <person name="Zhao R."/>
            <person name="Feng M."/>
            <person name="Zhu Y."/>
            <person name="Feng Y."/>
            <person name="Jiang X."/>
            <person name="Zhu D."/>
            <person name="Xiang H."/>
            <person name="Feng X."/>
            <person name="Li S."/>
            <person name="Wang J."/>
            <person name="Zhang G."/>
            <person name="Kronforst M.R."/>
            <person name="Wang W."/>
        </authorList>
    </citation>
    <scope>NUCLEOTIDE SEQUENCE [LARGE SCALE GENOMIC DNA]</scope>
    <source>
        <strain evidence="13">Ya'a_city_454_Px</strain>
        <tissue evidence="13">Whole body</tissue>
    </source>
</reference>
<dbReference type="GO" id="GO:0005654">
    <property type="term" value="C:nucleoplasm"/>
    <property type="evidence" value="ECO:0007669"/>
    <property type="project" value="TreeGrafter"/>
</dbReference>
<dbReference type="GO" id="GO:0000978">
    <property type="term" value="F:RNA polymerase II cis-regulatory region sequence-specific DNA binding"/>
    <property type="evidence" value="ECO:0007669"/>
    <property type="project" value="TreeGrafter"/>
</dbReference>
<dbReference type="Gene3D" id="3.30.160.60">
    <property type="entry name" value="Classic Zinc Finger"/>
    <property type="match status" value="6"/>
</dbReference>
<keyword evidence="4 9" id="KW-0863">Zinc-finger</keyword>
<keyword evidence="6" id="KW-0805">Transcription regulation</keyword>
<evidence type="ECO:0000256" key="6">
    <source>
        <dbReference type="ARBA" id="ARBA00023015"/>
    </source>
</evidence>
<evidence type="ECO:0000313" key="14">
    <source>
        <dbReference type="Proteomes" id="UP000053268"/>
    </source>
</evidence>
<dbReference type="PANTHER" id="PTHR24399:SF23">
    <property type="entry name" value="C2H2-TYPE DOMAIN-CONTAINING PROTEIN"/>
    <property type="match status" value="1"/>
</dbReference>
<evidence type="ECO:0000256" key="4">
    <source>
        <dbReference type="ARBA" id="ARBA00022771"/>
    </source>
</evidence>
<proteinExistence type="predicted"/>
<feature type="binding site" evidence="10">
    <location>
        <position position="7"/>
    </location>
    <ligand>
        <name>Zn(2+)</name>
        <dbReference type="ChEBI" id="CHEBI:29105"/>
    </ligand>
</feature>
<feature type="domain" description="C2H2-type" evidence="11">
    <location>
        <begin position="507"/>
        <end position="530"/>
    </location>
</feature>
<dbReference type="Gene3D" id="3.40.1800.20">
    <property type="match status" value="1"/>
</dbReference>
<evidence type="ECO:0000256" key="8">
    <source>
        <dbReference type="ARBA" id="ARBA00023242"/>
    </source>
</evidence>
<feature type="domain" description="C2H2-type" evidence="11">
    <location>
        <begin position="217"/>
        <end position="245"/>
    </location>
</feature>
<dbReference type="GO" id="GO:0001227">
    <property type="term" value="F:DNA-binding transcription repressor activity, RNA polymerase II-specific"/>
    <property type="evidence" value="ECO:0007669"/>
    <property type="project" value="TreeGrafter"/>
</dbReference>
<keyword evidence="2 10" id="KW-0479">Metal-binding</keyword>
<feature type="domain" description="C2H2-type" evidence="11">
    <location>
        <begin position="479"/>
        <end position="506"/>
    </location>
</feature>
<comment type="subcellular location">
    <subcellularLocation>
        <location evidence="1">Nucleus</location>
    </subcellularLocation>
</comment>
<dbReference type="SMART" id="SM00355">
    <property type="entry name" value="ZnF_C2H2"/>
    <property type="match status" value="10"/>
</dbReference>
<keyword evidence="5 10" id="KW-0862">Zinc</keyword>
<dbReference type="InterPro" id="IPR013087">
    <property type="entry name" value="Znf_C2H2_type"/>
</dbReference>
<organism evidence="13 14">
    <name type="scientific">Papilio xuthus</name>
    <name type="common">Asian swallowtail butterfly</name>
    <dbReference type="NCBI Taxonomy" id="66420"/>
    <lineage>
        <taxon>Eukaryota</taxon>
        <taxon>Metazoa</taxon>
        <taxon>Ecdysozoa</taxon>
        <taxon>Arthropoda</taxon>
        <taxon>Hexapoda</taxon>
        <taxon>Insecta</taxon>
        <taxon>Pterygota</taxon>
        <taxon>Neoptera</taxon>
        <taxon>Endopterygota</taxon>
        <taxon>Lepidoptera</taxon>
        <taxon>Glossata</taxon>
        <taxon>Ditrysia</taxon>
        <taxon>Papilionoidea</taxon>
        <taxon>Papilionidae</taxon>
        <taxon>Papilioninae</taxon>
        <taxon>Papilio</taxon>
    </lineage>
</organism>
<gene>
    <name evidence="13" type="ORF">RR46_01100</name>
</gene>
<dbReference type="SMART" id="SM00868">
    <property type="entry name" value="zf-AD"/>
    <property type="match status" value="1"/>
</dbReference>
<dbReference type="InterPro" id="IPR012934">
    <property type="entry name" value="Znf_AD"/>
</dbReference>
<accession>A0A0N0P9L4</accession>
<feature type="domain" description="C2H2-type" evidence="11">
    <location>
        <begin position="451"/>
        <end position="478"/>
    </location>
</feature>
<feature type="binding site" evidence="10">
    <location>
        <position position="10"/>
    </location>
    <ligand>
        <name>Zn(2+)</name>
        <dbReference type="ChEBI" id="CHEBI:29105"/>
    </ligand>
</feature>
<evidence type="ECO:0000259" key="11">
    <source>
        <dbReference type="PROSITE" id="PS50157"/>
    </source>
</evidence>
<protein>
    <submittedName>
        <fullName evidence="13">Zinc finger protein 26</fullName>
    </submittedName>
</protein>
<evidence type="ECO:0000313" key="13">
    <source>
        <dbReference type="EMBL" id="KPJ01322.1"/>
    </source>
</evidence>
<dbReference type="PROSITE" id="PS50157">
    <property type="entry name" value="ZINC_FINGER_C2H2_2"/>
    <property type="match status" value="7"/>
</dbReference>
<evidence type="ECO:0000256" key="3">
    <source>
        <dbReference type="ARBA" id="ARBA00022737"/>
    </source>
</evidence>
<feature type="domain" description="ZAD" evidence="12">
    <location>
        <begin position="5"/>
        <end position="83"/>
    </location>
</feature>
<dbReference type="SUPFAM" id="SSF57667">
    <property type="entry name" value="beta-beta-alpha zinc fingers"/>
    <property type="match status" value="4"/>
</dbReference>
<evidence type="ECO:0000256" key="2">
    <source>
        <dbReference type="ARBA" id="ARBA00022723"/>
    </source>
</evidence>
<dbReference type="PANTHER" id="PTHR24399">
    <property type="entry name" value="ZINC FINGER AND BTB DOMAIN-CONTAINING"/>
    <property type="match status" value="1"/>
</dbReference>
<dbReference type="Proteomes" id="UP000053268">
    <property type="component" value="Unassembled WGS sequence"/>
</dbReference>
<dbReference type="InterPro" id="IPR036236">
    <property type="entry name" value="Znf_C2H2_sf"/>
</dbReference>
<dbReference type="PROSITE" id="PS51915">
    <property type="entry name" value="ZAD"/>
    <property type="match status" value="1"/>
</dbReference>
<evidence type="ECO:0000256" key="5">
    <source>
        <dbReference type="ARBA" id="ARBA00022833"/>
    </source>
</evidence>
<dbReference type="STRING" id="66420.A0A0N0P9L4"/>
<dbReference type="Pfam" id="PF00096">
    <property type="entry name" value="zf-C2H2"/>
    <property type="match status" value="3"/>
</dbReference>
<keyword evidence="8" id="KW-0539">Nucleus</keyword>
<feature type="binding site" evidence="10">
    <location>
        <position position="56"/>
    </location>
    <ligand>
        <name>Zn(2+)</name>
        <dbReference type="ChEBI" id="CHEBI:29105"/>
    </ligand>
</feature>
<feature type="domain" description="C2H2-type" evidence="11">
    <location>
        <begin position="363"/>
        <end position="391"/>
    </location>
</feature>
<feature type="binding site" evidence="10">
    <location>
        <position position="59"/>
    </location>
    <ligand>
        <name>Zn(2+)</name>
        <dbReference type="ChEBI" id="CHEBI:29105"/>
    </ligand>
</feature>
<evidence type="ECO:0000256" key="1">
    <source>
        <dbReference type="ARBA" id="ARBA00004123"/>
    </source>
</evidence>
<dbReference type="AlphaFoldDB" id="A0A0N0P9L4"/>
<feature type="domain" description="C2H2-type" evidence="11">
    <location>
        <begin position="336"/>
        <end position="358"/>
    </location>
</feature>
<name>A0A0N0P9L4_PAPXU</name>
<feature type="domain" description="C2H2-type" evidence="11">
    <location>
        <begin position="422"/>
        <end position="450"/>
    </location>
</feature>
<dbReference type="GO" id="GO:0008270">
    <property type="term" value="F:zinc ion binding"/>
    <property type="evidence" value="ECO:0007669"/>
    <property type="project" value="UniProtKB-UniRule"/>
</dbReference>
<keyword evidence="14" id="KW-1185">Reference proteome</keyword>
<evidence type="ECO:0000256" key="10">
    <source>
        <dbReference type="PROSITE-ProRule" id="PRU01263"/>
    </source>
</evidence>
<dbReference type="FunFam" id="3.30.160.60:FF:000065">
    <property type="entry name" value="B-cell CLL/lymphoma 6, member B"/>
    <property type="match status" value="1"/>
</dbReference>
<dbReference type="EMBL" id="KQ459348">
    <property type="protein sequence ID" value="KPJ01322.1"/>
    <property type="molecule type" value="Genomic_DNA"/>
</dbReference>
<keyword evidence="7" id="KW-0804">Transcription</keyword>
<evidence type="ECO:0000256" key="7">
    <source>
        <dbReference type="ARBA" id="ARBA00023163"/>
    </source>
</evidence>
<evidence type="ECO:0000259" key="12">
    <source>
        <dbReference type="PROSITE" id="PS51915"/>
    </source>
</evidence>